<reference evidence="1 2" key="1">
    <citation type="submission" date="2017-07" db="EMBL/GenBank/DDBJ databases">
        <title>Sandarakinorhabdus cyanobacteriorum sp. nov., a novel bacterium isolated from cyanobacterial aggregates in a eutrophic lake.</title>
        <authorList>
            <person name="Cai H."/>
        </authorList>
    </citation>
    <scope>NUCLEOTIDE SEQUENCE [LARGE SCALE GENOMIC DNA]</scope>
    <source>
        <strain evidence="1 2">TH057</strain>
    </source>
</reference>
<evidence type="ECO:0000313" key="2">
    <source>
        <dbReference type="Proteomes" id="UP000216991"/>
    </source>
</evidence>
<keyword evidence="2" id="KW-1185">Reference proteome</keyword>
<dbReference type="AlphaFoldDB" id="A0A255YFE1"/>
<gene>
    <name evidence="1" type="ORF">CHU93_10615</name>
</gene>
<protein>
    <submittedName>
        <fullName evidence="1">Multidrug transporter</fullName>
    </submittedName>
</protein>
<dbReference type="Pfam" id="PF07277">
    <property type="entry name" value="SapC"/>
    <property type="match status" value="1"/>
</dbReference>
<comment type="caution">
    <text evidence="1">The sequence shown here is derived from an EMBL/GenBank/DDBJ whole genome shotgun (WGS) entry which is preliminary data.</text>
</comment>
<evidence type="ECO:0000313" key="1">
    <source>
        <dbReference type="EMBL" id="OYQ27190.1"/>
    </source>
</evidence>
<dbReference type="RefSeq" id="WP_094474022.1">
    <property type="nucleotide sequence ID" value="NZ_NOXT01000114.1"/>
</dbReference>
<proteinExistence type="predicted"/>
<dbReference type="EMBL" id="NOXT01000114">
    <property type="protein sequence ID" value="OYQ27190.1"/>
    <property type="molecule type" value="Genomic_DNA"/>
</dbReference>
<dbReference type="Proteomes" id="UP000216991">
    <property type="component" value="Unassembled WGS sequence"/>
</dbReference>
<dbReference type="OrthoDB" id="8888710at2"/>
<organism evidence="1 2">
    <name type="scientific">Sandarakinorhabdus cyanobacteriorum</name>
    <dbReference type="NCBI Taxonomy" id="1981098"/>
    <lineage>
        <taxon>Bacteria</taxon>
        <taxon>Pseudomonadati</taxon>
        <taxon>Pseudomonadota</taxon>
        <taxon>Alphaproteobacteria</taxon>
        <taxon>Sphingomonadales</taxon>
        <taxon>Sphingosinicellaceae</taxon>
        <taxon>Sandarakinorhabdus</taxon>
    </lineage>
</organism>
<dbReference type="InterPro" id="IPR010836">
    <property type="entry name" value="SapC"/>
</dbReference>
<sequence>MANHQILNFEQHGALRVLTGAGAALGDAVMACLVVPLEFRRLANDYPILFRRDDESGDWSALALFGFEPGENLFLEGDRWLALNRPLAMAAQPFLVGRTAAGEGPGQVHIDMDHPRVSRSGEGVKLFEPGGQPTPHVELVADMLGALDEGYRASGGFFAALARYDLIEPFSLDVTLDNGAMHRLVGYHLINEDRLAALEPGALAELQAEGHLQPIYMALASLGNLARLVRRKNQLQLGDG</sequence>
<name>A0A255YFE1_9SPHN</name>
<accession>A0A255YFE1</accession>